<name>A0A914XPR3_9BILA</name>
<reference evidence="2" key="1">
    <citation type="submission" date="2022-11" db="UniProtKB">
        <authorList>
            <consortium name="WormBaseParasite"/>
        </authorList>
    </citation>
    <scope>IDENTIFICATION</scope>
</reference>
<sequence>MPIKIATNEKMLDILETWEERVKGLPEGFFLLCCTSNLRGIRADDDHGSFWQVNLHSHKPIRYPPYLQDSFAQLLIDDHTNAVLGRSAVVYELVASADVSRLLTFPPDLLNAGDVHLPLLQYVCQLLASAHHQSDVQ</sequence>
<organism evidence="1 2">
    <name type="scientific">Plectus sambesii</name>
    <dbReference type="NCBI Taxonomy" id="2011161"/>
    <lineage>
        <taxon>Eukaryota</taxon>
        <taxon>Metazoa</taxon>
        <taxon>Ecdysozoa</taxon>
        <taxon>Nematoda</taxon>
        <taxon>Chromadorea</taxon>
        <taxon>Plectida</taxon>
        <taxon>Plectina</taxon>
        <taxon>Plectoidea</taxon>
        <taxon>Plectidae</taxon>
        <taxon>Plectus</taxon>
    </lineage>
</organism>
<dbReference type="AlphaFoldDB" id="A0A914XPR3"/>
<keyword evidence="1" id="KW-1185">Reference proteome</keyword>
<accession>A0A914XPR3</accession>
<proteinExistence type="predicted"/>
<dbReference type="WBParaSite" id="PSAMB.scaffold9194size5245.g32209.t1">
    <property type="protein sequence ID" value="PSAMB.scaffold9194size5245.g32209.t1"/>
    <property type="gene ID" value="PSAMB.scaffold9194size5245.g32209"/>
</dbReference>
<dbReference type="Proteomes" id="UP000887566">
    <property type="component" value="Unplaced"/>
</dbReference>
<evidence type="ECO:0000313" key="2">
    <source>
        <dbReference type="WBParaSite" id="PSAMB.scaffold9194size5245.g32209.t1"/>
    </source>
</evidence>
<evidence type="ECO:0000313" key="1">
    <source>
        <dbReference type="Proteomes" id="UP000887566"/>
    </source>
</evidence>
<protein>
    <submittedName>
        <fullName evidence="2">Uncharacterized protein</fullName>
    </submittedName>
</protein>